<feature type="compositionally biased region" description="Acidic residues" evidence="3">
    <location>
        <begin position="337"/>
        <end position="349"/>
    </location>
</feature>
<dbReference type="PANTHER" id="PTHR11188">
    <property type="entry name" value="ARRESTIN DOMAIN CONTAINING PROTEIN"/>
    <property type="match status" value="1"/>
</dbReference>
<feature type="region of interest" description="Disordered" evidence="3">
    <location>
        <begin position="330"/>
        <end position="349"/>
    </location>
</feature>
<comment type="similarity">
    <text evidence="1">Belongs to the arrestin family.</text>
</comment>
<sequence>MGIHCEINLHKRADGAFVPGSVVSGTIKYGVDVPTEFKKITVSLKGNGFLIIHDRQAKNKGRAVDSYRNSEDYVDIDNVIYTNEKKDNPLPIGMYETQFSFKLPEEVPASFKYQKRAARYRVRCYIEYYVRIKFETIGLFNLNKKFKKEITVVSGIKPRLPTDPVIYGEVKKLLSLFSKNNTVDIKVNVPKSVISTGGKIEFSYEIFNDTNLTIKGVEAKLVELHTFKSHGSKEVEMSKDIKDTDSKTGSIASGEKKTIDVVINVPSERTSLEHSKIVSREYFVHIEAIIPFPHWNAVLKFPVQIGDVMGNIHESENSDAPPSYWEVMMGDEKEKGEEIDDVDDYEDES</sequence>
<dbReference type="SMART" id="SM01017">
    <property type="entry name" value="Arrestin_C"/>
    <property type="match status" value="1"/>
</dbReference>
<dbReference type="RefSeq" id="XP_026760026.2">
    <property type="nucleotide sequence ID" value="XM_026904225.3"/>
</dbReference>
<dbReference type="Gene3D" id="2.60.40.640">
    <property type="match status" value="2"/>
</dbReference>
<dbReference type="InterPro" id="IPR050357">
    <property type="entry name" value="Arrestin_domain-protein"/>
</dbReference>
<keyword evidence="5" id="KW-1185">Reference proteome</keyword>
<dbReference type="InterPro" id="IPR011022">
    <property type="entry name" value="Arrestin_C-like"/>
</dbReference>
<evidence type="ECO:0000256" key="2">
    <source>
        <dbReference type="ARBA" id="ARBA00022606"/>
    </source>
</evidence>
<evidence type="ECO:0000259" key="4">
    <source>
        <dbReference type="SMART" id="SM01017"/>
    </source>
</evidence>
<dbReference type="Pfam" id="PF00339">
    <property type="entry name" value="Arrestin_N"/>
    <property type="match status" value="1"/>
</dbReference>
<organism evidence="5 6">
    <name type="scientific">Galleria mellonella</name>
    <name type="common">Greater wax moth</name>
    <dbReference type="NCBI Taxonomy" id="7137"/>
    <lineage>
        <taxon>Eukaryota</taxon>
        <taxon>Metazoa</taxon>
        <taxon>Ecdysozoa</taxon>
        <taxon>Arthropoda</taxon>
        <taxon>Hexapoda</taxon>
        <taxon>Insecta</taxon>
        <taxon>Pterygota</taxon>
        <taxon>Neoptera</taxon>
        <taxon>Endopterygota</taxon>
        <taxon>Lepidoptera</taxon>
        <taxon>Glossata</taxon>
        <taxon>Ditrysia</taxon>
        <taxon>Pyraloidea</taxon>
        <taxon>Pyralidae</taxon>
        <taxon>Galleriinae</taxon>
        <taxon>Galleria</taxon>
    </lineage>
</organism>
<dbReference type="PANTHER" id="PTHR11188:SF17">
    <property type="entry name" value="FI21816P1"/>
    <property type="match status" value="1"/>
</dbReference>
<feature type="domain" description="Arrestin C-terminal-like" evidence="4">
    <location>
        <begin position="179"/>
        <end position="310"/>
    </location>
</feature>
<dbReference type="GeneID" id="113519170"/>
<evidence type="ECO:0000256" key="1">
    <source>
        <dbReference type="ARBA" id="ARBA00005298"/>
    </source>
</evidence>
<reference evidence="6" key="1">
    <citation type="submission" date="2025-08" db="UniProtKB">
        <authorList>
            <consortium name="RefSeq"/>
        </authorList>
    </citation>
    <scope>IDENTIFICATION</scope>
    <source>
        <tissue evidence="6">Whole larvae</tissue>
    </source>
</reference>
<dbReference type="SUPFAM" id="SSF81296">
    <property type="entry name" value="E set domains"/>
    <property type="match status" value="2"/>
</dbReference>
<dbReference type="InterPro" id="IPR011021">
    <property type="entry name" value="Arrestin-like_N"/>
</dbReference>
<dbReference type="GO" id="GO:0015031">
    <property type="term" value="P:protein transport"/>
    <property type="evidence" value="ECO:0007669"/>
    <property type="project" value="TreeGrafter"/>
</dbReference>
<dbReference type="InterPro" id="IPR014756">
    <property type="entry name" value="Ig_E-set"/>
</dbReference>
<dbReference type="Proteomes" id="UP001652740">
    <property type="component" value="Unplaced"/>
</dbReference>
<dbReference type="Pfam" id="PF02752">
    <property type="entry name" value="Arrestin_C"/>
    <property type="match status" value="1"/>
</dbReference>
<dbReference type="AlphaFoldDB" id="A0A6J1X2G9"/>
<proteinExistence type="inferred from homology"/>
<accession>A0A6J1X2G9</accession>
<dbReference type="InParanoid" id="A0A6J1X2G9"/>
<name>A0A6J1X2G9_GALME</name>
<evidence type="ECO:0000256" key="3">
    <source>
        <dbReference type="SAM" id="MobiDB-lite"/>
    </source>
</evidence>
<dbReference type="KEGG" id="gmw:113519170"/>
<dbReference type="InterPro" id="IPR014752">
    <property type="entry name" value="Arrestin-like_C"/>
</dbReference>
<protein>
    <submittedName>
        <fullName evidence="6">Uncharacterized protein LOC113519170</fullName>
    </submittedName>
</protein>
<evidence type="ECO:0000313" key="5">
    <source>
        <dbReference type="Proteomes" id="UP001652740"/>
    </source>
</evidence>
<gene>
    <name evidence="6" type="primary">LOC113519170</name>
</gene>
<dbReference type="GO" id="GO:0005737">
    <property type="term" value="C:cytoplasm"/>
    <property type="evidence" value="ECO:0007669"/>
    <property type="project" value="TreeGrafter"/>
</dbReference>
<keyword evidence="2" id="KW-0716">Sensory transduction</keyword>
<evidence type="ECO:0000313" key="6">
    <source>
        <dbReference type="RefSeq" id="XP_026760026.2"/>
    </source>
</evidence>